<dbReference type="Gene3D" id="3.30.420.10">
    <property type="entry name" value="Ribonuclease H-like superfamily/Ribonuclease H"/>
    <property type="match status" value="1"/>
</dbReference>
<dbReference type="EMBL" id="LGRX02029559">
    <property type="protein sequence ID" value="KAK3246695.1"/>
    <property type="molecule type" value="Genomic_DNA"/>
</dbReference>
<dbReference type="InterPro" id="IPR036397">
    <property type="entry name" value="RNaseH_sf"/>
</dbReference>
<dbReference type="InterPro" id="IPR041588">
    <property type="entry name" value="Integrase_H2C2"/>
</dbReference>
<organism evidence="2 3">
    <name type="scientific">Cymbomonas tetramitiformis</name>
    <dbReference type="NCBI Taxonomy" id="36881"/>
    <lineage>
        <taxon>Eukaryota</taxon>
        <taxon>Viridiplantae</taxon>
        <taxon>Chlorophyta</taxon>
        <taxon>Pyramimonadophyceae</taxon>
        <taxon>Pyramimonadales</taxon>
        <taxon>Pyramimonadaceae</taxon>
        <taxon>Cymbomonas</taxon>
    </lineage>
</organism>
<protein>
    <recommendedName>
        <fullName evidence="1">Integrase zinc-binding domain-containing protein</fullName>
    </recommendedName>
</protein>
<dbReference type="GO" id="GO:0003676">
    <property type="term" value="F:nucleic acid binding"/>
    <property type="evidence" value="ECO:0007669"/>
    <property type="project" value="InterPro"/>
</dbReference>
<gene>
    <name evidence="2" type="ORF">CYMTET_43776</name>
</gene>
<reference evidence="2 3" key="1">
    <citation type="journal article" date="2015" name="Genome Biol. Evol.">
        <title>Comparative Genomics of a Bacterivorous Green Alga Reveals Evolutionary Causalities and Consequences of Phago-Mixotrophic Mode of Nutrition.</title>
        <authorList>
            <person name="Burns J.A."/>
            <person name="Paasch A."/>
            <person name="Narechania A."/>
            <person name="Kim E."/>
        </authorList>
    </citation>
    <scope>NUCLEOTIDE SEQUENCE [LARGE SCALE GENOMIC DNA]</scope>
    <source>
        <strain evidence="2 3">PLY_AMNH</strain>
    </source>
</reference>
<name>A0AAE0C368_9CHLO</name>
<comment type="caution">
    <text evidence="2">The sequence shown here is derived from an EMBL/GenBank/DDBJ whole genome shotgun (WGS) entry which is preliminary data.</text>
</comment>
<dbReference type="Proteomes" id="UP001190700">
    <property type="component" value="Unassembled WGS sequence"/>
</dbReference>
<dbReference type="AlphaFoldDB" id="A0AAE0C368"/>
<dbReference type="InterPro" id="IPR012337">
    <property type="entry name" value="RNaseH-like_sf"/>
</dbReference>
<accession>A0AAE0C368</accession>
<dbReference type="Pfam" id="PF17921">
    <property type="entry name" value="Integrase_H2C2"/>
    <property type="match status" value="1"/>
</dbReference>
<evidence type="ECO:0000313" key="3">
    <source>
        <dbReference type="Proteomes" id="UP001190700"/>
    </source>
</evidence>
<keyword evidence="3" id="KW-1185">Reference proteome</keyword>
<dbReference type="SUPFAM" id="SSF53098">
    <property type="entry name" value="Ribonuclease H-like"/>
    <property type="match status" value="1"/>
</dbReference>
<proteinExistence type="predicted"/>
<dbReference type="PANTHER" id="PTHR37984">
    <property type="entry name" value="PROTEIN CBG26694"/>
    <property type="match status" value="1"/>
</dbReference>
<feature type="domain" description="Integrase zinc-binding" evidence="1">
    <location>
        <begin position="89"/>
        <end position="143"/>
    </location>
</feature>
<dbReference type="PANTHER" id="PTHR37984:SF5">
    <property type="entry name" value="PROTEIN NYNRIN-LIKE"/>
    <property type="match status" value="1"/>
</dbReference>
<dbReference type="Gene3D" id="1.10.340.70">
    <property type="match status" value="1"/>
</dbReference>
<evidence type="ECO:0000259" key="1">
    <source>
        <dbReference type="Pfam" id="PF17921"/>
    </source>
</evidence>
<evidence type="ECO:0000313" key="2">
    <source>
        <dbReference type="EMBL" id="KAK3246695.1"/>
    </source>
</evidence>
<dbReference type="InterPro" id="IPR050951">
    <property type="entry name" value="Retrovirus_Pol_polyprotein"/>
</dbReference>
<sequence>MRLPKLVDTDRLTAMMANVIQQETLREKYPDIHEDERCLKWLKTRGTIYLPREDDRRIRRRAARHRWDEVTDELHMITISGKELLVPKPSDRLELVRDYPGRTGHWGIRRTLNLLWQRHYWVGLKGDVKAAVAPCETCQRVKTHYAREEAMLTPLEIKSFMYRWSLDLAWPTKRVTKAGNQRVLIMTAHYTRFIVCVPIPNKEAATIASAFRNHVLSVFGAPAERA</sequence>